<evidence type="ECO:0000313" key="1">
    <source>
        <dbReference type="EMBL" id="VVD05216.1"/>
    </source>
</evidence>
<proteinExistence type="predicted"/>
<protein>
    <submittedName>
        <fullName evidence="1">Uncharacterized protein</fullName>
    </submittedName>
</protein>
<gene>
    <name evidence="1" type="ORF">LSINAPIS_LOCUS14801</name>
</gene>
<dbReference type="EMBL" id="FZQP02006943">
    <property type="protein sequence ID" value="VVD05216.1"/>
    <property type="molecule type" value="Genomic_DNA"/>
</dbReference>
<organism evidence="1 2">
    <name type="scientific">Leptidea sinapis</name>
    <dbReference type="NCBI Taxonomy" id="189913"/>
    <lineage>
        <taxon>Eukaryota</taxon>
        <taxon>Metazoa</taxon>
        <taxon>Ecdysozoa</taxon>
        <taxon>Arthropoda</taxon>
        <taxon>Hexapoda</taxon>
        <taxon>Insecta</taxon>
        <taxon>Pterygota</taxon>
        <taxon>Neoptera</taxon>
        <taxon>Endopterygota</taxon>
        <taxon>Lepidoptera</taxon>
        <taxon>Glossata</taxon>
        <taxon>Ditrysia</taxon>
        <taxon>Papilionoidea</taxon>
        <taxon>Pieridae</taxon>
        <taxon>Dismorphiinae</taxon>
        <taxon>Leptidea</taxon>
    </lineage>
</organism>
<dbReference type="AlphaFoldDB" id="A0A5E4R4C9"/>
<reference evidence="1 2" key="1">
    <citation type="submission" date="2017-07" db="EMBL/GenBank/DDBJ databases">
        <authorList>
            <person name="Talla V."/>
            <person name="Backstrom N."/>
        </authorList>
    </citation>
    <scope>NUCLEOTIDE SEQUENCE [LARGE SCALE GENOMIC DNA]</scope>
</reference>
<name>A0A5E4R4C9_9NEOP</name>
<dbReference type="Proteomes" id="UP000324832">
    <property type="component" value="Unassembled WGS sequence"/>
</dbReference>
<accession>A0A5E4R4C9</accession>
<keyword evidence="2" id="KW-1185">Reference proteome</keyword>
<evidence type="ECO:0000313" key="2">
    <source>
        <dbReference type="Proteomes" id="UP000324832"/>
    </source>
</evidence>
<sequence length="27" mass="3108">MRKVVWPTTSNGALDTELQTCGDWKRN</sequence>